<proteinExistence type="predicted"/>
<evidence type="ECO:0000313" key="2">
    <source>
        <dbReference type="Proteomes" id="UP000018291"/>
    </source>
</evidence>
<dbReference type="Proteomes" id="UP000018291">
    <property type="component" value="Unassembled WGS sequence"/>
</dbReference>
<organism evidence="1 2">
    <name type="scientific">Candidatus Neomicrothrix parvicella RN1</name>
    <dbReference type="NCBI Taxonomy" id="1229780"/>
    <lineage>
        <taxon>Bacteria</taxon>
        <taxon>Bacillati</taxon>
        <taxon>Actinomycetota</taxon>
        <taxon>Acidimicrobiia</taxon>
        <taxon>Acidimicrobiales</taxon>
        <taxon>Microthrixaceae</taxon>
        <taxon>Candidatus Neomicrothrix</taxon>
    </lineage>
</organism>
<keyword evidence="2" id="KW-1185">Reference proteome</keyword>
<dbReference type="InterPro" id="IPR010982">
    <property type="entry name" value="Lambda_DNA-bd_dom_sf"/>
</dbReference>
<comment type="caution">
    <text evidence="1">The sequence shown here is derived from an EMBL/GenBank/DDBJ whole genome shotgun (WGS) entry which is preliminary data.</text>
</comment>
<accession>R4Z2P8</accession>
<dbReference type="GO" id="GO:0003677">
    <property type="term" value="F:DNA binding"/>
    <property type="evidence" value="ECO:0007669"/>
    <property type="project" value="InterPro"/>
</dbReference>
<gene>
    <name evidence="1" type="ORF">BN381_600023</name>
</gene>
<evidence type="ECO:0000313" key="1">
    <source>
        <dbReference type="EMBL" id="CCM65209.1"/>
    </source>
</evidence>
<dbReference type="InterPro" id="IPR001387">
    <property type="entry name" value="Cro/C1-type_HTH"/>
</dbReference>
<dbReference type="AlphaFoldDB" id="R4Z2P8"/>
<sequence length="237" mass="25837">MGRSRKERPDDLMDMTQVVGWRMSAARKSQGRTQEWVAERMTLFTGVNWTISTVSLAENSATSSRPRSFTANDIVALARTFGLPIPYFFIPPDDPPMEPNFPGAPDAGWSYLVGLLVGSSDARKQLGVLLGKDWILKPIPIPLDDLIDDSGDRALGVPKELQVSGTSLLAAAFYGLIVKQLGVGRGEELGVGDMAAVLESMSLALWKMDGYNLERSVNPQLAAEIEPGRSKDVETDR</sequence>
<dbReference type="CDD" id="cd00093">
    <property type="entry name" value="HTH_XRE"/>
    <property type="match status" value="1"/>
</dbReference>
<name>R4Z2P8_9ACTN</name>
<dbReference type="SUPFAM" id="SSF47413">
    <property type="entry name" value="lambda repressor-like DNA-binding domains"/>
    <property type="match status" value="1"/>
</dbReference>
<dbReference type="STRING" id="1229780.BN381_600023"/>
<dbReference type="Gene3D" id="1.10.260.40">
    <property type="entry name" value="lambda repressor-like DNA-binding domains"/>
    <property type="match status" value="1"/>
</dbReference>
<dbReference type="EMBL" id="CANL01000057">
    <property type="protein sequence ID" value="CCM65209.1"/>
    <property type="molecule type" value="Genomic_DNA"/>
</dbReference>
<dbReference type="RefSeq" id="WP_012229724.1">
    <property type="nucleotide sequence ID" value="NZ_HG422565.1"/>
</dbReference>
<dbReference type="HOGENOM" id="CLU_1168988_0_0_11"/>
<reference evidence="1 2" key="1">
    <citation type="journal article" date="2013" name="ISME J.">
        <title>Metabolic model for the filamentous 'Candidatus Microthrix parvicella' based on genomic and metagenomic analyses.</title>
        <authorList>
            <person name="Jon McIlroy S."/>
            <person name="Kristiansen R."/>
            <person name="Albertsen M."/>
            <person name="Michael Karst S."/>
            <person name="Rossetti S."/>
            <person name="Lund Nielsen J."/>
            <person name="Tandoi V."/>
            <person name="James Seviour R."/>
            <person name="Nielsen P.H."/>
        </authorList>
    </citation>
    <scope>NUCLEOTIDE SEQUENCE [LARGE SCALE GENOMIC DNA]</scope>
    <source>
        <strain evidence="1 2">RN1</strain>
    </source>
</reference>
<protein>
    <submittedName>
        <fullName evidence="1">Uncharacterized protein</fullName>
    </submittedName>
</protein>